<dbReference type="AlphaFoldDB" id="A0A926UTZ0"/>
<reference evidence="4" key="1">
    <citation type="journal article" date="2015" name="ISME J.">
        <title>Draft Genome Sequence of Streptomyces incarnatus NRRL8089, which Produces the Nucleoside Antibiotic Sinefungin.</title>
        <authorList>
            <person name="Oshima K."/>
            <person name="Hattori M."/>
            <person name="Shimizu H."/>
            <person name="Fukuda K."/>
            <person name="Nemoto M."/>
            <person name="Inagaki K."/>
            <person name="Tamura T."/>
        </authorList>
    </citation>
    <scope>NUCLEOTIDE SEQUENCE</scope>
    <source>
        <strain evidence="4">FACHB-1277</strain>
    </source>
</reference>
<dbReference type="GO" id="GO:0006813">
    <property type="term" value="P:potassium ion transport"/>
    <property type="evidence" value="ECO:0007669"/>
    <property type="project" value="InterPro"/>
</dbReference>
<dbReference type="InterPro" id="IPR013099">
    <property type="entry name" value="K_chnl_dom"/>
</dbReference>
<keyword evidence="2" id="KW-0472">Membrane</keyword>
<evidence type="ECO:0000256" key="1">
    <source>
        <dbReference type="ARBA" id="ARBA00004651"/>
    </source>
</evidence>
<dbReference type="PANTHER" id="PTHR43833:SF11">
    <property type="entry name" value="VOLTAGE-GATED POTASSIUM CHANNEL KCH"/>
    <property type="match status" value="1"/>
</dbReference>
<dbReference type="PANTHER" id="PTHR43833">
    <property type="entry name" value="POTASSIUM CHANNEL PROTEIN 2-RELATED-RELATED"/>
    <property type="match status" value="1"/>
</dbReference>
<dbReference type="Gene3D" id="1.10.287.70">
    <property type="match status" value="1"/>
</dbReference>
<accession>A0A926UTZ0</accession>
<organism evidence="4 5">
    <name type="scientific">Pseudanabaena cinerea FACHB-1277</name>
    <dbReference type="NCBI Taxonomy" id="2949581"/>
    <lineage>
        <taxon>Bacteria</taxon>
        <taxon>Bacillati</taxon>
        <taxon>Cyanobacteriota</taxon>
        <taxon>Cyanophyceae</taxon>
        <taxon>Pseudanabaenales</taxon>
        <taxon>Pseudanabaenaceae</taxon>
        <taxon>Pseudanabaena</taxon>
        <taxon>Pseudanabaena cinerea</taxon>
    </lineage>
</organism>
<dbReference type="Proteomes" id="UP000631421">
    <property type="component" value="Unassembled WGS sequence"/>
</dbReference>
<sequence>MKPRIIVCGLDRTGFKILSLLRQQGCLVVGIHDRPIHQDKVEIIIGDLGAAETLIAAGIRDAQTLILAGADEARNLTILMQARVLNPHVRIINRLFNSSLGIRLDLTLPNHLTMSVAALAAPVFAFSAMGSQAIGQLRLFNQTWPIHEEYIDDHHPWFGKSLSDFWEDRSRMLIYYLPYDESHVDLVSAVLDGRKLQRGDRLLLGTQPSIRTASRPIFQKISKLFMGFRHFHVHGRSVLFTSIALLSTIFSATVVYTSLQKNISLTDALYFAVGMITGAGGNEQVVEHSSNSIKLFTIVMMLIGTAVIGIFYAILNDFILGSRLRNFWDAARVPQRNHIIVCGLGSIGVQTALQLVSYGYEVLVIERDADNRFLETVRSQNIPVLHGDASLPTTLKAANIEKAECLLALTSNDTANLEIALNAKGIAPRCRVIVRYDDPYYATMAQEVFDFEAVLSPPEIAAPAFASSALGGRILGNGIVADSLWVAIATMITPNHPFCGKPVSEASKSADFVPLYIETASQTIHGWNLLEASLSAGDILYLTMPASKLEQLWRVAPFQVAIPS</sequence>
<dbReference type="Pfam" id="PF02254">
    <property type="entry name" value="TrkA_N"/>
    <property type="match status" value="2"/>
</dbReference>
<comment type="subcellular location">
    <subcellularLocation>
        <location evidence="1">Cell membrane</location>
        <topology evidence="1">Multi-pass membrane protein</topology>
    </subcellularLocation>
</comment>
<name>A0A926UTZ0_9CYAN</name>
<keyword evidence="2" id="KW-0812">Transmembrane</keyword>
<evidence type="ECO:0000256" key="2">
    <source>
        <dbReference type="SAM" id="Phobius"/>
    </source>
</evidence>
<reference evidence="4" key="2">
    <citation type="submission" date="2020-08" db="EMBL/GenBank/DDBJ databases">
        <authorList>
            <person name="Chen M."/>
            <person name="Teng W."/>
            <person name="Zhao L."/>
            <person name="Hu C."/>
            <person name="Zhou Y."/>
            <person name="Han B."/>
            <person name="Song L."/>
            <person name="Shu W."/>
        </authorList>
    </citation>
    <scope>NUCLEOTIDE SEQUENCE</scope>
    <source>
        <strain evidence="4">FACHB-1277</strain>
    </source>
</reference>
<dbReference type="InterPro" id="IPR003148">
    <property type="entry name" value="RCK_N"/>
</dbReference>
<dbReference type="EMBL" id="JACJPY010000019">
    <property type="protein sequence ID" value="MBD2150117.1"/>
    <property type="molecule type" value="Genomic_DNA"/>
</dbReference>
<dbReference type="SUPFAM" id="SSF51735">
    <property type="entry name" value="NAD(P)-binding Rossmann-fold domains"/>
    <property type="match status" value="2"/>
</dbReference>
<dbReference type="SUPFAM" id="SSF81324">
    <property type="entry name" value="Voltage-gated potassium channels"/>
    <property type="match status" value="1"/>
</dbReference>
<evidence type="ECO:0000313" key="4">
    <source>
        <dbReference type="EMBL" id="MBD2150117.1"/>
    </source>
</evidence>
<dbReference type="GO" id="GO:0005886">
    <property type="term" value="C:plasma membrane"/>
    <property type="evidence" value="ECO:0007669"/>
    <property type="project" value="UniProtKB-SubCell"/>
</dbReference>
<dbReference type="RefSeq" id="WP_190350480.1">
    <property type="nucleotide sequence ID" value="NZ_JACJPY010000019.1"/>
</dbReference>
<gene>
    <name evidence="4" type="ORF">H6F44_08290</name>
</gene>
<dbReference type="InterPro" id="IPR036291">
    <property type="entry name" value="NAD(P)-bd_dom_sf"/>
</dbReference>
<evidence type="ECO:0000259" key="3">
    <source>
        <dbReference type="PROSITE" id="PS51201"/>
    </source>
</evidence>
<dbReference type="InterPro" id="IPR050721">
    <property type="entry name" value="Trk_Ktr_HKT_K-transport"/>
</dbReference>
<feature type="transmembrane region" description="Helical" evidence="2">
    <location>
        <begin position="238"/>
        <end position="259"/>
    </location>
</feature>
<dbReference type="Gene3D" id="3.40.50.720">
    <property type="entry name" value="NAD(P)-binding Rossmann-like Domain"/>
    <property type="match status" value="2"/>
</dbReference>
<dbReference type="PROSITE" id="PS51201">
    <property type="entry name" value="RCK_N"/>
    <property type="match status" value="1"/>
</dbReference>
<feature type="transmembrane region" description="Helical" evidence="2">
    <location>
        <begin position="295"/>
        <end position="315"/>
    </location>
</feature>
<keyword evidence="2" id="KW-1133">Transmembrane helix</keyword>
<evidence type="ECO:0000313" key="5">
    <source>
        <dbReference type="Proteomes" id="UP000631421"/>
    </source>
</evidence>
<dbReference type="Pfam" id="PF07885">
    <property type="entry name" value="Ion_trans_2"/>
    <property type="match status" value="1"/>
</dbReference>
<keyword evidence="5" id="KW-1185">Reference proteome</keyword>
<comment type="caution">
    <text evidence="4">The sequence shown here is derived from an EMBL/GenBank/DDBJ whole genome shotgun (WGS) entry which is preliminary data.</text>
</comment>
<protein>
    <submittedName>
        <fullName evidence="4">NAD-binding protein</fullName>
    </submittedName>
</protein>
<proteinExistence type="predicted"/>
<feature type="domain" description="RCK N-terminal" evidence="3">
    <location>
        <begin position="336"/>
        <end position="455"/>
    </location>
</feature>